<sequence>MWWKTTKKYYSLAHTKSSNKKPFILTLGKQILDETRSLLIQIEDTLHKTHLLEIEEINVTESILVMNFPQLVLDIKGAKPVTLHLFTKRKKHRCQNYVMMLRNVENRTTKSKIVAMKGFCMSRCRTHGASPKVVEEGKIASI</sequence>
<dbReference type="AlphaFoldDB" id="A0A3S3MUP7"/>
<dbReference type="OrthoDB" id="2017091at2759"/>
<evidence type="ECO:0000313" key="1">
    <source>
        <dbReference type="EMBL" id="RWR82722.1"/>
    </source>
</evidence>
<accession>A0A3S3MUP7</accession>
<dbReference type="Proteomes" id="UP000283530">
    <property type="component" value="Unassembled WGS sequence"/>
</dbReference>
<comment type="caution">
    <text evidence="1">The sequence shown here is derived from an EMBL/GenBank/DDBJ whole genome shotgun (WGS) entry which is preliminary data.</text>
</comment>
<proteinExistence type="predicted"/>
<dbReference type="EMBL" id="QPKB01000004">
    <property type="protein sequence ID" value="RWR82722.1"/>
    <property type="molecule type" value="Genomic_DNA"/>
</dbReference>
<name>A0A3S3MUP7_9MAGN</name>
<gene>
    <name evidence="1" type="ORF">CKAN_01145400</name>
</gene>
<evidence type="ECO:0000313" key="2">
    <source>
        <dbReference type="Proteomes" id="UP000283530"/>
    </source>
</evidence>
<protein>
    <submittedName>
        <fullName evidence="1">Protein EXORDIUM</fullName>
    </submittedName>
</protein>
<keyword evidence="2" id="KW-1185">Reference proteome</keyword>
<organism evidence="1 2">
    <name type="scientific">Cinnamomum micranthum f. kanehirae</name>
    <dbReference type="NCBI Taxonomy" id="337451"/>
    <lineage>
        <taxon>Eukaryota</taxon>
        <taxon>Viridiplantae</taxon>
        <taxon>Streptophyta</taxon>
        <taxon>Embryophyta</taxon>
        <taxon>Tracheophyta</taxon>
        <taxon>Spermatophyta</taxon>
        <taxon>Magnoliopsida</taxon>
        <taxon>Magnoliidae</taxon>
        <taxon>Laurales</taxon>
        <taxon>Lauraceae</taxon>
        <taxon>Cinnamomum</taxon>
    </lineage>
</organism>
<reference evidence="1 2" key="1">
    <citation type="journal article" date="2019" name="Nat. Plants">
        <title>Stout camphor tree genome fills gaps in understanding of flowering plant genome evolution.</title>
        <authorList>
            <person name="Chaw S.M."/>
            <person name="Liu Y.C."/>
            <person name="Wu Y.W."/>
            <person name="Wang H.Y."/>
            <person name="Lin C.I."/>
            <person name="Wu C.S."/>
            <person name="Ke H.M."/>
            <person name="Chang L.Y."/>
            <person name="Hsu C.Y."/>
            <person name="Yang H.T."/>
            <person name="Sudianto E."/>
            <person name="Hsu M.H."/>
            <person name="Wu K.P."/>
            <person name="Wang L.N."/>
            <person name="Leebens-Mack J.H."/>
            <person name="Tsai I.J."/>
        </authorList>
    </citation>
    <scope>NUCLEOTIDE SEQUENCE [LARGE SCALE GENOMIC DNA]</scope>
    <source>
        <strain evidence="2">cv. Chaw 1501</strain>
        <tissue evidence="1">Young leaves</tissue>
    </source>
</reference>